<feature type="transmembrane region" description="Helical" evidence="1">
    <location>
        <begin position="173"/>
        <end position="190"/>
    </location>
</feature>
<evidence type="ECO:0000313" key="3">
    <source>
        <dbReference type="Proteomes" id="UP001256711"/>
    </source>
</evidence>
<feature type="transmembrane region" description="Helical" evidence="1">
    <location>
        <begin position="108"/>
        <end position="128"/>
    </location>
</feature>
<name>A0AAW8U1Z7_9ENTE</name>
<feature type="transmembrane region" description="Helical" evidence="1">
    <location>
        <begin position="75"/>
        <end position="102"/>
    </location>
</feature>
<accession>A0AAW8U1Z7</accession>
<dbReference type="Pfam" id="PF04854">
    <property type="entry name" value="DUF624"/>
    <property type="match status" value="1"/>
</dbReference>
<gene>
    <name evidence="2" type="ORF">P7H43_09475</name>
</gene>
<keyword evidence="1" id="KW-0812">Transmembrane</keyword>
<organism evidence="2 3">
    <name type="scientific">Enterococcus asini</name>
    <dbReference type="NCBI Taxonomy" id="57732"/>
    <lineage>
        <taxon>Bacteria</taxon>
        <taxon>Bacillati</taxon>
        <taxon>Bacillota</taxon>
        <taxon>Bacilli</taxon>
        <taxon>Lactobacillales</taxon>
        <taxon>Enterococcaceae</taxon>
        <taxon>Enterococcus</taxon>
    </lineage>
</organism>
<dbReference type="RefSeq" id="WP_311835553.1">
    <property type="nucleotide sequence ID" value="NZ_JARQBJ010000004.1"/>
</dbReference>
<protein>
    <submittedName>
        <fullName evidence="2">DUF624 domain-containing protein</fullName>
    </submittedName>
</protein>
<dbReference type="AlphaFoldDB" id="A0AAW8U1Z7"/>
<sequence length="217" mass="24597">MKKLQNGIYSFFGIVSYMAQLNLQWLLFTLLGGILLGIGPATAITVRFLHDYRESRREHSFTDFWQAYKQNFKKFSLIGCLYMAFLAVLIVNLRIVAVLVAIPWIAPAYTLLGMVLVYLSLMSFLTYAKADDVAFRECLKTTLFMVFRYPLQALALLTTVYLFSLLFGSKSSLALIFGGSTILFFAEFFHSQMIQKTKALQGGKGQQDEPAEMDQTL</sequence>
<evidence type="ECO:0000313" key="2">
    <source>
        <dbReference type="EMBL" id="MDT2810717.1"/>
    </source>
</evidence>
<proteinExistence type="predicted"/>
<reference evidence="2" key="1">
    <citation type="submission" date="2023-03" db="EMBL/GenBank/DDBJ databases">
        <authorList>
            <person name="Shen W."/>
            <person name="Cai J."/>
        </authorList>
    </citation>
    <scope>NUCLEOTIDE SEQUENCE</scope>
    <source>
        <strain evidence="2">B226-2</strain>
    </source>
</reference>
<dbReference type="EMBL" id="JARQBJ010000004">
    <property type="protein sequence ID" value="MDT2810717.1"/>
    <property type="molecule type" value="Genomic_DNA"/>
</dbReference>
<keyword evidence="1" id="KW-1133">Transmembrane helix</keyword>
<dbReference type="InterPro" id="IPR006938">
    <property type="entry name" value="DUF624"/>
</dbReference>
<comment type="caution">
    <text evidence="2">The sequence shown here is derived from an EMBL/GenBank/DDBJ whole genome shotgun (WGS) entry which is preliminary data.</text>
</comment>
<feature type="transmembrane region" description="Helical" evidence="1">
    <location>
        <begin position="25"/>
        <end position="49"/>
    </location>
</feature>
<feature type="transmembrane region" description="Helical" evidence="1">
    <location>
        <begin position="149"/>
        <end position="167"/>
    </location>
</feature>
<keyword evidence="1" id="KW-0472">Membrane</keyword>
<dbReference type="Proteomes" id="UP001256711">
    <property type="component" value="Unassembled WGS sequence"/>
</dbReference>
<evidence type="ECO:0000256" key="1">
    <source>
        <dbReference type="SAM" id="Phobius"/>
    </source>
</evidence>